<evidence type="ECO:0008006" key="4">
    <source>
        <dbReference type="Google" id="ProtNLM"/>
    </source>
</evidence>
<feature type="signal peptide" evidence="1">
    <location>
        <begin position="1"/>
        <end position="22"/>
    </location>
</feature>
<proteinExistence type="predicted"/>
<evidence type="ECO:0000313" key="2">
    <source>
        <dbReference type="EMBL" id="BBL05599.1"/>
    </source>
</evidence>
<feature type="chain" id="PRO_5021220913" description="Outer membrane protein beta-barrel domain-containing protein" evidence="1">
    <location>
        <begin position="23"/>
        <end position="244"/>
    </location>
</feature>
<dbReference type="EMBL" id="AP019736">
    <property type="protein sequence ID" value="BBL05599.1"/>
    <property type="molecule type" value="Genomic_DNA"/>
</dbReference>
<evidence type="ECO:0000313" key="3">
    <source>
        <dbReference type="Proteomes" id="UP000319374"/>
    </source>
</evidence>
<reference evidence="3" key="1">
    <citation type="submission" date="2019-06" db="EMBL/GenBank/DDBJ databases">
        <title>Alistipes onderdonkii subsp. vulgaris subsp. nov., Alistipes dispar sp. nov. and Alistipes communis sp. nov., isolated from human faeces, and creation of Alistipes onderdonkii subsp. onderdonkii subsp. nov.</title>
        <authorList>
            <person name="Sakamoto M."/>
            <person name="Ikeyama N."/>
            <person name="Ogata Y."/>
            <person name="Suda W."/>
            <person name="Iino T."/>
            <person name="Hattori M."/>
            <person name="Ohkuma M."/>
        </authorList>
    </citation>
    <scope>NUCLEOTIDE SEQUENCE [LARGE SCALE GENOMIC DNA]</scope>
    <source>
        <strain evidence="3">5CPEGH6</strain>
    </source>
</reference>
<sequence length="244" mass="26937">MPNMERLTTALAGCLAFVALHAQPVSESAPDPAFVRKRVRNKEIGLRYGVQIGVGSGAPGQAMQYAAMDFAAYNYRNIGLRTGLNLFTSPLHDGQYASVPLQFSWRSGVRRMPTSSPDGCYYNGTWYPDRDMAAPSVGRILFETFVPEVPSVFELHAGLTPGLLFGPIHSQDEGLYDIRQRFVCTADAGGRLNLPIGRVRLFIDFTYHYYLTRSFDEGIPRPDRVLGPPHRSFVGLSGGLALTF</sequence>
<accession>A0A4Y1WZ83</accession>
<keyword evidence="3" id="KW-1185">Reference proteome</keyword>
<organism evidence="2 3">
    <name type="scientific">Alistipes dispar</name>
    <dbReference type="NCBI Taxonomy" id="2585119"/>
    <lineage>
        <taxon>Bacteria</taxon>
        <taxon>Pseudomonadati</taxon>
        <taxon>Bacteroidota</taxon>
        <taxon>Bacteroidia</taxon>
        <taxon>Bacteroidales</taxon>
        <taxon>Rikenellaceae</taxon>
        <taxon>Alistipes</taxon>
    </lineage>
</organism>
<dbReference type="Proteomes" id="UP000319374">
    <property type="component" value="Chromosome"/>
</dbReference>
<evidence type="ECO:0000256" key="1">
    <source>
        <dbReference type="SAM" id="SignalP"/>
    </source>
</evidence>
<dbReference type="AlphaFoldDB" id="A0A4Y1WZ83"/>
<dbReference type="KEGG" id="ada:A5CPEGH6_02370"/>
<name>A0A4Y1WZ83_9BACT</name>
<protein>
    <recommendedName>
        <fullName evidence="4">Outer membrane protein beta-barrel domain-containing protein</fullName>
    </recommendedName>
</protein>
<gene>
    <name evidence="2" type="ORF">A5CPEGH6_02370</name>
</gene>
<keyword evidence="1" id="KW-0732">Signal</keyword>